<evidence type="ECO:0000256" key="1">
    <source>
        <dbReference type="SAM" id="MobiDB-lite"/>
    </source>
</evidence>
<reference evidence="2 3" key="1">
    <citation type="submission" date="2011-12" db="EMBL/GenBank/DDBJ databases">
        <title>Whole genome shotgun sequence of Arthrobacter globiformis NBRC 12137.</title>
        <authorList>
            <person name="Miyazawa S."/>
            <person name="Hosoyama A."/>
            <person name="Tsuchikane K."/>
            <person name="Katsumata H."/>
            <person name="Yamazaki S."/>
            <person name="Fujita N."/>
        </authorList>
    </citation>
    <scope>NUCLEOTIDE SEQUENCE [LARGE SCALE GENOMIC DNA]</scope>
    <source>
        <strain evidence="2 3">NBRC 12137</strain>
    </source>
</reference>
<dbReference type="Proteomes" id="UP000003828">
    <property type="component" value="Unassembled WGS sequence"/>
</dbReference>
<keyword evidence="3" id="KW-1185">Reference proteome</keyword>
<sequence>MGEPQLLLCYPRMPLYEASLAWEQLRSQSLSEIGASIDLTKIQAQYYPLARQRAAAVELMSLRSKIHGIAEEYGFPSHVSSKVLVEFDRSVGPEIHAQMAILPADASSIDVWNFINTAVVPDVVLWRYGRFNSQNKKWSISEERLFDMTRTTIGRLWWRVHLLGVELAGKLGEDEVVNLLEKPRIGGYPLLSRALGNRLLAFASESNMSRRMVLFRDVTKRLLRRMAIQSVFVMTPEQIDEFVASLFLESAEALDLPGKATPSAKRAQEKSDQEKAFATDWPIF</sequence>
<feature type="region of interest" description="Disordered" evidence="1">
    <location>
        <begin position="259"/>
        <end position="284"/>
    </location>
</feature>
<accession>H0QTP8</accession>
<dbReference type="STRING" id="1077972.ARGLB_113_00550"/>
<dbReference type="AlphaFoldDB" id="H0QTP8"/>
<feature type="compositionally biased region" description="Basic and acidic residues" evidence="1">
    <location>
        <begin position="266"/>
        <end position="277"/>
    </location>
</feature>
<gene>
    <name evidence="2" type="ORF">ARGLB_113_00550</name>
</gene>
<dbReference type="InterPro" id="IPR045920">
    <property type="entry name" value="DUF6339"/>
</dbReference>
<comment type="caution">
    <text evidence="2">The sequence shown here is derived from an EMBL/GenBank/DDBJ whole genome shotgun (WGS) entry which is preliminary data.</text>
</comment>
<dbReference type="EMBL" id="BAEG01000113">
    <property type="protein sequence ID" value="GAB16199.1"/>
    <property type="molecule type" value="Genomic_DNA"/>
</dbReference>
<organism evidence="2 3">
    <name type="scientific">Arthrobacter globiformis (strain ATCC 8010 / DSM 20124 / JCM 1332 / NBRC 12137 / NCIMB 8907 / NRRL B-2979 / 168)</name>
    <dbReference type="NCBI Taxonomy" id="1077972"/>
    <lineage>
        <taxon>Bacteria</taxon>
        <taxon>Bacillati</taxon>
        <taxon>Actinomycetota</taxon>
        <taxon>Actinomycetes</taxon>
        <taxon>Micrococcales</taxon>
        <taxon>Micrococcaceae</taxon>
        <taxon>Arthrobacter</taxon>
    </lineage>
</organism>
<name>H0QTP8_ARTG1</name>
<protein>
    <submittedName>
        <fullName evidence="2">Uncharacterized protein</fullName>
    </submittedName>
</protein>
<dbReference type="Pfam" id="PF19866">
    <property type="entry name" value="DUF6339"/>
    <property type="match status" value="1"/>
</dbReference>
<evidence type="ECO:0000313" key="2">
    <source>
        <dbReference type="EMBL" id="GAB16199.1"/>
    </source>
</evidence>
<dbReference type="RefSeq" id="WP_003806150.1">
    <property type="nucleotide sequence ID" value="NZ_BAEG01000113.1"/>
</dbReference>
<proteinExistence type="predicted"/>
<evidence type="ECO:0000313" key="3">
    <source>
        <dbReference type="Proteomes" id="UP000003828"/>
    </source>
</evidence>